<keyword evidence="5" id="KW-1185">Reference proteome</keyword>
<dbReference type="PANTHER" id="PTHR47481:SF22">
    <property type="entry name" value="RETROTRANSPOSON GAG DOMAIN-CONTAINING PROTEIN"/>
    <property type="match status" value="1"/>
</dbReference>
<feature type="non-terminal residue" evidence="4">
    <location>
        <position position="1"/>
    </location>
</feature>
<reference evidence="4 5" key="1">
    <citation type="journal article" date="2008" name="Nature">
        <title>The genome of the model beetle and pest Tribolium castaneum.</title>
        <authorList>
            <consortium name="Tribolium Genome Sequencing Consortium"/>
            <person name="Richards S."/>
            <person name="Gibbs R.A."/>
            <person name="Weinstock G.M."/>
            <person name="Brown S.J."/>
            <person name="Denell R."/>
            <person name="Beeman R.W."/>
            <person name="Gibbs R."/>
            <person name="Beeman R.W."/>
            <person name="Brown S.J."/>
            <person name="Bucher G."/>
            <person name="Friedrich M."/>
            <person name="Grimmelikhuijzen C.J."/>
            <person name="Klingler M."/>
            <person name="Lorenzen M."/>
            <person name="Richards S."/>
            <person name="Roth S."/>
            <person name="Schroder R."/>
            <person name="Tautz D."/>
            <person name="Zdobnov E.M."/>
            <person name="Muzny D."/>
            <person name="Gibbs R.A."/>
            <person name="Weinstock G.M."/>
            <person name="Attaway T."/>
            <person name="Bell S."/>
            <person name="Buhay C.J."/>
            <person name="Chandrabose M.N."/>
            <person name="Chavez D."/>
            <person name="Clerk-Blankenburg K.P."/>
            <person name="Cree A."/>
            <person name="Dao M."/>
            <person name="Davis C."/>
            <person name="Chacko J."/>
            <person name="Dinh H."/>
            <person name="Dugan-Rocha S."/>
            <person name="Fowler G."/>
            <person name="Garner T.T."/>
            <person name="Garnes J."/>
            <person name="Gnirke A."/>
            <person name="Hawes A."/>
            <person name="Hernandez J."/>
            <person name="Hines S."/>
            <person name="Holder M."/>
            <person name="Hume J."/>
            <person name="Jhangiani S.N."/>
            <person name="Joshi V."/>
            <person name="Khan Z.M."/>
            <person name="Jackson L."/>
            <person name="Kovar C."/>
            <person name="Kowis A."/>
            <person name="Lee S."/>
            <person name="Lewis L.R."/>
            <person name="Margolis J."/>
            <person name="Morgan M."/>
            <person name="Nazareth L.V."/>
            <person name="Nguyen N."/>
            <person name="Okwuonu G."/>
            <person name="Parker D."/>
            <person name="Richards S."/>
            <person name="Ruiz S.J."/>
            <person name="Santibanez J."/>
            <person name="Savard J."/>
            <person name="Scherer S.E."/>
            <person name="Schneider B."/>
            <person name="Sodergren E."/>
            <person name="Tautz D."/>
            <person name="Vattahil S."/>
            <person name="Villasana D."/>
            <person name="White C.S."/>
            <person name="Wright R."/>
            <person name="Park Y."/>
            <person name="Beeman R.W."/>
            <person name="Lord J."/>
            <person name="Oppert B."/>
            <person name="Lorenzen M."/>
            <person name="Brown S."/>
            <person name="Wang L."/>
            <person name="Savard J."/>
            <person name="Tautz D."/>
            <person name="Richards S."/>
            <person name="Weinstock G."/>
            <person name="Gibbs R.A."/>
            <person name="Liu Y."/>
            <person name="Worley K."/>
            <person name="Weinstock G."/>
            <person name="Elsik C.G."/>
            <person name="Reese J.T."/>
            <person name="Elhaik E."/>
            <person name="Landan G."/>
            <person name="Graur D."/>
            <person name="Arensburger P."/>
            <person name="Atkinson P."/>
            <person name="Beeman R.W."/>
            <person name="Beidler J."/>
            <person name="Brown S.J."/>
            <person name="Demuth J.P."/>
            <person name="Drury D.W."/>
            <person name="Du Y.Z."/>
            <person name="Fujiwara H."/>
            <person name="Lorenzen M."/>
            <person name="Maselli V."/>
            <person name="Osanai M."/>
            <person name="Park Y."/>
            <person name="Robertson H.M."/>
            <person name="Tu Z."/>
            <person name="Wang J.J."/>
            <person name="Wang S."/>
            <person name="Richards S."/>
            <person name="Song H."/>
            <person name="Zhang L."/>
            <person name="Sodergren E."/>
            <person name="Werner D."/>
            <person name="Stanke M."/>
            <person name="Morgenstern B."/>
            <person name="Solovyev V."/>
            <person name="Kosarev P."/>
            <person name="Brown G."/>
            <person name="Chen H.C."/>
            <person name="Ermolaeva O."/>
            <person name="Hlavina W."/>
            <person name="Kapustin Y."/>
            <person name="Kiryutin B."/>
            <person name="Kitts P."/>
            <person name="Maglott D."/>
            <person name="Pruitt K."/>
            <person name="Sapojnikov V."/>
            <person name="Souvorov A."/>
            <person name="Mackey A.J."/>
            <person name="Waterhouse R.M."/>
            <person name="Wyder S."/>
            <person name="Zdobnov E.M."/>
            <person name="Zdobnov E.M."/>
            <person name="Wyder S."/>
            <person name="Kriventseva E.V."/>
            <person name="Kadowaki T."/>
            <person name="Bork P."/>
            <person name="Aranda M."/>
            <person name="Bao R."/>
            <person name="Beermann A."/>
            <person name="Berns N."/>
            <person name="Bolognesi R."/>
            <person name="Bonneton F."/>
            <person name="Bopp D."/>
            <person name="Brown S.J."/>
            <person name="Bucher G."/>
            <person name="Butts T."/>
            <person name="Chaumot A."/>
            <person name="Denell R.E."/>
            <person name="Ferrier D.E."/>
            <person name="Friedrich M."/>
            <person name="Gordon C.M."/>
            <person name="Jindra M."/>
            <person name="Klingler M."/>
            <person name="Lan Q."/>
            <person name="Lattorff H.M."/>
            <person name="Laudet V."/>
            <person name="von Levetsow C."/>
            <person name="Liu Z."/>
            <person name="Lutz R."/>
            <person name="Lynch J.A."/>
            <person name="da Fonseca R.N."/>
            <person name="Posnien N."/>
            <person name="Reuter R."/>
            <person name="Roth S."/>
            <person name="Savard J."/>
            <person name="Schinko J.B."/>
            <person name="Schmitt C."/>
            <person name="Schoppmeier M."/>
            <person name="Schroder R."/>
            <person name="Shippy T.D."/>
            <person name="Simonnet F."/>
            <person name="Marques-Souza H."/>
            <person name="Tautz D."/>
            <person name="Tomoyasu Y."/>
            <person name="Trauner J."/>
            <person name="Van der Zee M."/>
            <person name="Vervoort M."/>
            <person name="Wittkopp N."/>
            <person name="Wimmer E.A."/>
            <person name="Yang X."/>
            <person name="Jones A.K."/>
            <person name="Sattelle D.B."/>
            <person name="Ebert P.R."/>
            <person name="Nelson D."/>
            <person name="Scott J.G."/>
            <person name="Beeman R.W."/>
            <person name="Muthukrishnan S."/>
            <person name="Kramer K.J."/>
            <person name="Arakane Y."/>
            <person name="Beeman R.W."/>
            <person name="Zhu Q."/>
            <person name="Hogenkamp D."/>
            <person name="Dixit R."/>
            <person name="Oppert B."/>
            <person name="Jiang H."/>
            <person name="Zou Z."/>
            <person name="Marshall J."/>
            <person name="Elpidina E."/>
            <person name="Vinokurov K."/>
            <person name="Oppert C."/>
            <person name="Zou Z."/>
            <person name="Evans J."/>
            <person name="Lu Z."/>
            <person name="Zhao P."/>
            <person name="Sumathipala N."/>
            <person name="Altincicek B."/>
            <person name="Vilcinskas A."/>
            <person name="Williams M."/>
            <person name="Hultmark D."/>
            <person name="Hetru C."/>
            <person name="Jiang H."/>
            <person name="Grimmelikhuijzen C.J."/>
            <person name="Hauser F."/>
            <person name="Cazzamali G."/>
            <person name="Williamson M."/>
            <person name="Park Y."/>
            <person name="Li B."/>
            <person name="Tanaka Y."/>
            <person name="Predel R."/>
            <person name="Neupert S."/>
            <person name="Schachtner J."/>
            <person name="Verleyen P."/>
            <person name="Raible F."/>
            <person name="Bork P."/>
            <person name="Friedrich M."/>
            <person name="Walden K.K."/>
            <person name="Robertson H.M."/>
            <person name="Angeli S."/>
            <person name="Foret S."/>
            <person name="Bucher G."/>
            <person name="Schuetz S."/>
            <person name="Maleszka R."/>
            <person name="Wimmer E.A."/>
            <person name="Beeman R.W."/>
            <person name="Lorenzen M."/>
            <person name="Tomoyasu Y."/>
            <person name="Miller S.C."/>
            <person name="Grossmann D."/>
            <person name="Bucher G."/>
        </authorList>
    </citation>
    <scope>NUCLEOTIDE SEQUENCE [LARGE SCALE GENOMIC DNA]</scope>
    <source>
        <strain evidence="4 5">Georgia GA2</strain>
    </source>
</reference>
<dbReference type="PROSITE" id="PS50158">
    <property type="entry name" value="ZF_CCHC"/>
    <property type="match status" value="1"/>
</dbReference>
<reference evidence="4 5" key="2">
    <citation type="journal article" date="2010" name="Nucleic Acids Res.">
        <title>BeetleBase in 2010: revisions to provide comprehensive genomic information for Tribolium castaneum.</title>
        <authorList>
            <person name="Kim H.S."/>
            <person name="Murphy T."/>
            <person name="Xia J."/>
            <person name="Caragea D."/>
            <person name="Park Y."/>
            <person name="Beeman R.W."/>
            <person name="Lorenzen M.D."/>
            <person name="Butcher S."/>
            <person name="Manak J.R."/>
            <person name="Brown S.J."/>
        </authorList>
    </citation>
    <scope>NUCLEOTIDE SEQUENCE [LARGE SCALE GENOMIC DNA]</scope>
    <source>
        <strain evidence="4 5">Georgia GA2</strain>
    </source>
</reference>
<feature type="compositionally biased region" description="Basic and acidic residues" evidence="2">
    <location>
        <begin position="811"/>
        <end position="820"/>
    </location>
</feature>
<evidence type="ECO:0000313" key="4">
    <source>
        <dbReference type="EMBL" id="KYB24815.1"/>
    </source>
</evidence>
<evidence type="ECO:0000313" key="5">
    <source>
        <dbReference type="Proteomes" id="UP000007266"/>
    </source>
</evidence>
<dbReference type="eggNOG" id="KOG1075">
    <property type="taxonomic scope" value="Eukaryota"/>
</dbReference>
<dbReference type="GO" id="GO:0008270">
    <property type="term" value="F:zinc ion binding"/>
    <property type="evidence" value="ECO:0007669"/>
    <property type="project" value="UniProtKB-KW"/>
</dbReference>
<evidence type="ECO:0000259" key="3">
    <source>
        <dbReference type="PROSITE" id="PS50158"/>
    </source>
</evidence>
<accession>A0A139WA71</accession>
<dbReference type="InParanoid" id="A0A139WA71"/>
<keyword evidence="1" id="KW-0863">Zinc-finger</keyword>
<feature type="compositionally biased region" description="Polar residues" evidence="2">
    <location>
        <begin position="386"/>
        <end position="396"/>
    </location>
</feature>
<dbReference type="EMBL" id="KQ971492">
    <property type="protein sequence ID" value="KYB24815.1"/>
    <property type="molecule type" value="Genomic_DNA"/>
</dbReference>
<sequence>VTKNVPCMCNDNGRTMENTTIEKLEITQFDGKDYDHWKFRMEIILDHHDVKRCIEEENATPDDAFLKMDKKCKSLIIQCIANSHLQYVKDKTTAYQMWISLEAGFQRKGITSQLFLRKKLLTMKLSSNDTMEKHFLKFEETIRELKSVGAKLEEMDVVCHLLLTFPKSFDPLVTALETMEPSKLTLDFVKGKLLNYELKRKNQCSEIEVPGSSAFNSRKFNKQQSVWNKNVFPFMCHNCGKKGHKRADCHLLKQANQISSEHVAFVSYSGNAQDETVCGKMKWYVDSGATDYMVNSKEHLTNVRIGNPRSPARAQAASSERALPWDGPHLIARTRGIHMKKVNLKQEKEAGKLAGEGTLRKDLSKTDALKVAAGKQTAKLDEAENPKTQGEDSSLENINPFDMQAMQDDVFEEIFKWQRHIQMEDSDDDVVLVESPENKGVGIQVATQTKEVVTKNAETQTPLEMWGKSTQVTEMSQPGQLREPLYIGDKRSFVDFKDLSKRDWKESYFEKVKIKAVNPLAMMPEAAPTIIRSRDKKEEGALLKMLHQRCPEYRESVLEGENPIESKVTPIVRSVVVGHVAGPKETLKNYMFVVVGDEKNKASGYLKETYEALEEFKEVLKELQIEKVAIGSDLTGREEHLRKMLEYIFRGENVEVTLCVPIAKEMIWRDQGKAQSAISASPKGMRKTDAVIVQGSKTETYEAVLKEVHESLAETDCEIRAVRKTREVKEALCSKMANRKIVLRDGSTKEDKVLHVKGLDALAVETEIVSSVVAAMDGTITNTDLEVTSLRKAYGGSKGKKEPHFFSFPQREPRKQESPRKPSNQEVRKPRSKYRGASPKTAPTSVLLATTTTTAATAVTVTVTPANNTTTVNTATPTSTATNVATAAPPP</sequence>
<keyword evidence="1" id="KW-0862">Zinc</keyword>
<dbReference type="GO" id="GO:0003676">
    <property type="term" value="F:nucleic acid binding"/>
    <property type="evidence" value="ECO:0007669"/>
    <property type="project" value="InterPro"/>
</dbReference>
<keyword evidence="1" id="KW-0479">Metal-binding</keyword>
<name>A0A139WA71_TRICA</name>
<proteinExistence type="predicted"/>
<dbReference type="AlphaFoldDB" id="A0A139WA71"/>
<gene>
    <name evidence="4" type="primary">AUGUSTUS-3.0.2_31830</name>
    <name evidence="4" type="ORF">TcasGA2_TC031830</name>
</gene>
<dbReference type="Proteomes" id="UP000007266">
    <property type="component" value="Unassembled WGS sequence"/>
</dbReference>
<dbReference type="PANTHER" id="PTHR47481">
    <property type="match status" value="1"/>
</dbReference>
<organism evidence="4 5">
    <name type="scientific">Tribolium castaneum</name>
    <name type="common">Red flour beetle</name>
    <dbReference type="NCBI Taxonomy" id="7070"/>
    <lineage>
        <taxon>Eukaryota</taxon>
        <taxon>Metazoa</taxon>
        <taxon>Ecdysozoa</taxon>
        <taxon>Arthropoda</taxon>
        <taxon>Hexapoda</taxon>
        <taxon>Insecta</taxon>
        <taxon>Pterygota</taxon>
        <taxon>Neoptera</taxon>
        <taxon>Endopterygota</taxon>
        <taxon>Coleoptera</taxon>
        <taxon>Polyphaga</taxon>
        <taxon>Cucujiformia</taxon>
        <taxon>Tenebrionidae</taxon>
        <taxon>Tenebrionidae incertae sedis</taxon>
        <taxon>Tribolium</taxon>
    </lineage>
</organism>
<feature type="domain" description="CCHC-type" evidence="3">
    <location>
        <begin position="236"/>
        <end position="249"/>
    </location>
</feature>
<dbReference type="InterPro" id="IPR001878">
    <property type="entry name" value="Znf_CCHC"/>
</dbReference>
<feature type="region of interest" description="Disordered" evidence="2">
    <location>
        <begin position="373"/>
        <end position="396"/>
    </location>
</feature>
<evidence type="ECO:0000256" key="1">
    <source>
        <dbReference type="PROSITE-ProRule" id="PRU00047"/>
    </source>
</evidence>
<dbReference type="Pfam" id="PF14223">
    <property type="entry name" value="Retrotran_gag_2"/>
    <property type="match status" value="1"/>
</dbReference>
<protein>
    <recommendedName>
        <fullName evidence="3">CCHC-type domain-containing protein</fullName>
    </recommendedName>
</protein>
<evidence type="ECO:0000256" key="2">
    <source>
        <dbReference type="SAM" id="MobiDB-lite"/>
    </source>
</evidence>
<feature type="region of interest" description="Disordered" evidence="2">
    <location>
        <begin position="868"/>
        <end position="891"/>
    </location>
</feature>
<feature type="region of interest" description="Disordered" evidence="2">
    <location>
        <begin position="794"/>
        <end position="846"/>
    </location>
</feature>